<evidence type="ECO:0008006" key="6">
    <source>
        <dbReference type="Google" id="ProtNLM"/>
    </source>
</evidence>
<dbReference type="PANTHER" id="PTHR47939:SF1">
    <property type="entry name" value="OS04G0684500 PROTEIN"/>
    <property type="match status" value="1"/>
</dbReference>
<dbReference type="OrthoDB" id="780945at2759"/>
<keyword evidence="2" id="KW-0677">Repeat</keyword>
<dbReference type="Gene3D" id="1.25.40.10">
    <property type="entry name" value="Tetratricopeptide repeat domain"/>
    <property type="match status" value="1"/>
</dbReference>
<reference evidence="4 5" key="1">
    <citation type="journal article" date="2020" name="Nat. Food">
        <title>A phased Vanilla planifolia genome enables genetic improvement of flavour and production.</title>
        <authorList>
            <person name="Hasing T."/>
            <person name="Tang H."/>
            <person name="Brym M."/>
            <person name="Khazi F."/>
            <person name="Huang T."/>
            <person name="Chambers A.H."/>
        </authorList>
    </citation>
    <scope>NUCLEOTIDE SEQUENCE [LARGE SCALE GENOMIC DNA]</scope>
    <source>
        <tissue evidence="4">Leaf</tissue>
    </source>
</reference>
<evidence type="ECO:0000256" key="1">
    <source>
        <dbReference type="ARBA" id="ARBA00007626"/>
    </source>
</evidence>
<comment type="caution">
    <text evidence="4">The sequence shown here is derived from an EMBL/GenBank/DDBJ whole genome shotgun (WGS) entry which is preliminary data.</text>
</comment>
<dbReference type="InterPro" id="IPR002885">
    <property type="entry name" value="PPR_rpt"/>
</dbReference>
<dbReference type="Proteomes" id="UP000639772">
    <property type="component" value="Unassembled WGS sequence"/>
</dbReference>
<organism evidence="4 5">
    <name type="scientific">Vanilla planifolia</name>
    <name type="common">Vanilla</name>
    <dbReference type="NCBI Taxonomy" id="51239"/>
    <lineage>
        <taxon>Eukaryota</taxon>
        <taxon>Viridiplantae</taxon>
        <taxon>Streptophyta</taxon>
        <taxon>Embryophyta</taxon>
        <taxon>Tracheophyta</taxon>
        <taxon>Spermatophyta</taxon>
        <taxon>Magnoliopsida</taxon>
        <taxon>Liliopsida</taxon>
        <taxon>Asparagales</taxon>
        <taxon>Orchidaceae</taxon>
        <taxon>Vanilloideae</taxon>
        <taxon>Vanilleae</taxon>
        <taxon>Vanilla</taxon>
    </lineage>
</organism>
<dbReference type="InterPro" id="IPR050667">
    <property type="entry name" value="PPR-containing_protein"/>
</dbReference>
<dbReference type="InterPro" id="IPR011990">
    <property type="entry name" value="TPR-like_helical_dom_sf"/>
</dbReference>
<dbReference type="Pfam" id="PF12854">
    <property type="entry name" value="PPR_1"/>
    <property type="match status" value="1"/>
</dbReference>
<dbReference type="PROSITE" id="PS51375">
    <property type="entry name" value="PPR"/>
    <property type="match status" value="3"/>
</dbReference>
<name>A0A835U590_VANPL</name>
<evidence type="ECO:0000313" key="5">
    <source>
        <dbReference type="Proteomes" id="UP000639772"/>
    </source>
</evidence>
<evidence type="ECO:0000256" key="3">
    <source>
        <dbReference type="PROSITE-ProRule" id="PRU00708"/>
    </source>
</evidence>
<protein>
    <recommendedName>
        <fullName evidence="6">Pentatricopeptide repeat-containing protein</fullName>
    </recommendedName>
</protein>
<dbReference type="AlphaFoldDB" id="A0A835U590"/>
<feature type="repeat" description="PPR" evidence="3">
    <location>
        <begin position="60"/>
        <end position="94"/>
    </location>
</feature>
<feature type="repeat" description="PPR" evidence="3">
    <location>
        <begin position="25"/>
        <end position="59"/>
    </location>
</feature>
<feature type="repeat" description="PPR" evidence="3">
    <location>
        <begin position="95"/>
        <end position="129"/>
    </location>
</feature>
<gene>
    <name evidence="4" type="ORF">HPP92_027442</name>
</gene>
<sequence length="243" mass="27307">MLQIWTDAECFGCDKRNELSKYSSNVFIYNILIDGWARRGDVWEASDLVQQMKLDSVLPDIHTYTSFINACCKAGDMQKATKVIEEMESAGIKPNVKTFTTLIRGWSRASLPEKALASFKEMKRAGFKPDRAAYHCLLTSLLSRTAVSEECIYSGILSICREMVEQELTVDMNTAVHWSKCLRKIETAGGELTEALQKTFPPAWNLRKVGTVSDKTGMAGAHKDSIYLSDYSDNDDYILEEDG</sequence>
<accession>A0A835U590</accession>
<evidence type="ECO:0000313" key="4">
    <source>
        <dbReference type="EMBL" id="KAG0449198.1"/>
    </source>
</evidence>
<dbReference type="Pfam" id="PF13041">
    <property type="entry name" value="PPR_2"/>
    <property type="match status" value="1"/>
</dbReference>
<comment type="similarity">
    <text evidence="1">Belongs to the PPR family. P subfamily.</text>
</comment>
<proteinExistence type="inferred from homology"/>
<dbReference type="EMBL" id="JADCNM010000200">
    <property type="protein sequence ID" value="KAG0449198.1"/>
    <property type="molecule type" value="Genomic_DNA"/>
</dbReference>
<dbReference type="PANTHER" id="PTHR47939">
    <property type="entry name" value="MEMBRANE-ASSOCIATED SALT-INDUCIBLE PROTEIN-LIKE"/>
    <property type="match status" value="1"/>
</dbReference>
<evidence type="ECO:0000256" key="2">
    <source>
        <dbReference type="ARBA" id="ARBA00022737"/>
    </source>
</evidence>
<dbReference type="NCBIfam" id="TIGR00756">
    <property type="entry name" value="PPR"/>
    <property type="match status" value="3"/>
</dbReference>